<name>A0A2K1PXB9_9GAMM</name>
<proteinExistence type="predicted"/>
<organism evidence="3 4">
    <name type="scientific">Solilutibacter silvestris</name>
    <dbReference type="NCBI Taxonomy" id="1645665"/>
    <lineage>
        <taxon>Bacteria</taxon>
        <taxon>Pseudomonadati</taxon>
        <taxon>Pseudomonadota</taxon>
        <taxon>Gammaproteobacteria</taxon>
        <taxon>Lysobacterales</taxon>
        <taxon>Lysobacteraceae</taxon>
        <taxon>Solilutibacter</taxon>
    </lineage>
</organism>
<keyword evidence="1" id="KW-0732">Signal</keyword>
<dbReference type="InterPro" id="IPR050570">
    <property type="entry name" value="Cell_wall_metabolism_enzyme"/>
</dbReference>
<dbReference type="SUPFAM" id="SSF51261">
    <property type="entry name" value="Duplicated hybrid motif"/>
    <property type="match status" value="1"/>
</dbReference>
<protein>
    <submittedName>
        <fullName evidence="3">Metalloendopeptidase-related protein</fullName>
    </submittedName>
</protein>
<accession>A0A2K1PXB9</accession>
<dbReference type="CDD" id="cd12797">
    <property type="entry name" value="M23_peptidase"/>
    <property type="match status" value="1"/>
</dbReference>
<dbReference type="InterPro" id="IPR016047">
    <property type="entry name" value="M23ase_b-sheet_dom"/>
</dbReference>
<dbReference type="OrthoDB" id="9809488at2"/>
<keyword evidence="4" id="KW-1185">Reference proteome</keyword>
<dbReference type="PANTHER" id="PTHR21666:SF294">
    <property type="entry name" value="PEPTIDASE M23"/>
    <property type="match status" value="1"/>
</dbReference>
<evidence type="ECO:0000313" key="3">
    <source>
        <dbReference type="EMBL" id="PNS07429.1"/>
    </source>
</evidence>
<feature type="domain" description="M23ase beta-sheet core" evidence="2">
    <location>
        <begin position="160"/>
        <end position="261"/>
    </location>
</feature>
<sequence length="282" mass="30214">MTPTHPNASRSTALMLLLMVAVPALAQDWMQWPPRAGSTAIAPVEGRSGSSKVDLVLERNGDHIDVLVDNPLAGPVQAVVTLDRNGRQEETAAVVSPGNRSRLVQLPIGQAINVQLQAIPGDPALQPRPFDYVLPVPAQGLRIDQADGGAHSHNDDENRHAVDFALPMGTMVSAARDGIVMDLDNDEPDNTGANSNRRARANFVRVLHVDGSMALYAHLQRGSIPLHRGDRVAIGQRIGSVGNSGWSTAPHLHFAVQVNGDRRLQSIPVRILAPQGVLKLPN</sequence>
<evidence type="ECO:0000256" key="1">
    <source>
        <dbReference type="SAM" id="SignalP"/>
    </source>
</evidence>
<gene>
    <name evidence="3" type="ORF">Lysil_1605</name>
</gene>
<feature type="chain" id="PRO_5014365617" evidence="1">
    <location>
        <begin position="27"/>
        <end position="282"/>
    </location>
</feature>
<reference evidence="3 4" key="1">
    <citation type="submission" date="2017-08" db="EMBL/GenBank/DDBJ databases">
        <title>Lysobacter sylvestris genome.</title>
        <authorList>
            <person name="Zhang D.-C."/>
            <person name="Albuquerque L."/>
            <person name="Franca L."/>
            <person name="Froufe H.J.C."/>
            <person name="Barroso C."/>
            <person name="Egas C."/>
            <person name="Da Costa M."/>
            <person name="Margesin R."/>
        </authorList>
    </citation>
    <scope>NUCLEOTIDE SEQUENCE [LARGE SCALE GENOMIC DNA]</scope>
    <source>
        <strain evidence="3 4">AM20-91</strain>
    </source>
</reference>
<comment type="caution">
    <text evidence="3">The sequence shown here is derived from an EMBL/GenBank/DDBJ whole genome shotgun (WGS) entry which is preliminary data.</text>
</comment>
<feature type="signal peptide" evidence="1">
    <location>
        <begin position="1"/>
        <end position="26"/>
    </location>
</feature>
<dbReference type="Gene3D" id="2.70.70.10">
    <property type="entry name" value="Glucose Permease (Domain IIA)"/>
    <property type="match status" value="1"/>
</dbReference>
<dbReference type="EMBL" id="NPZB01000002">
    <property type="protein sequence ID" value="PNS07429.1"/>
    <property type="molecule type" value="Genomic_DNA"/>
</dbReference>
<dbReference type="GO" id="GO:0004222">
    <property type="term" value="F:metalloendopeptidase activity"/>
    <property type="evidence" value="ECO:0007669"/>
    <property type="project" value="TreeGrafter"/>
</dbReference>
<dbReference type="RefSeq" id="WP_103075144.1">
    <property type="nucleotide sequence ID" value="NZ_NPZB01000002.1"/>
</dbReference>
<dbReference type="PANTHER" id="PTHR21666">
    <property type="entry name" value="PEPTIDASE-RELATED"/>
    <property type="match status" value="1"/>
</dbReference>
<dbReference type="Proteomes" id="UP000236220">
    <property type="component" value="Unassembled WGS sequence"/>
</dbReference>
<evidence type="ECO:0000313" key="4">
    <source>
        <dbReference type="Proteomes" id="UP000236220"/>
    </source>
</evidence>
<dbReference type="InterPro" id="IPR011055">
    <property type="entry name" value="Dup_hybrid_motif"/>
</dbReference>
<evidence type="ECO:0000259" key="2">
    <source>
        <dbReference type="Pfam" id="PF01551"/>
    </source>
</evidence>
<dbReference type="Pfam" id="PF01551">
    <property type="entry name" value="Peptidase_M23"/>
    <property type="match status" value="1"/>
</dbReference>
<dbReference type="AlphaFoldDB" id="A0A2K1PXB9"/>